<dbReference type="EMBL" id="CP071462">
    <property type="protein sequence ID" value="QSW99689.1"/>
    <property type="molecule type" value="Genomic_DNA"/>
</dbReference>
<protein>
    <submittedName>
        <fullName evidence="2">Antitoxin VapB family protein</fullName>
    </submittedName>
</protein>
<dbReference type="KEGG" id="hakz:J0X25_01625"/>
<gene>
    <name evidence="2" type="ORF">J0X25_01625</name>
</gene>
<keyword evidence="1" id="KW-1277">Toxin-antitoxin system</keyword>
<evidence type="ECO:0000313" key="2">
    <source>
        <dbReference type="EMBL" id="QSW99689.1"/>
    </source>
</evidence>
<keyword evidence="3" id="KW-1185">Reference proteome</keyword>
<reference evidence="2 3" key="1">
    <citation type="submission" date="2021-03" db="EMBL/GenBank/DDBJ databases">
        <title>Haloterrigena longa sp. nov. and Haloterrigena limicola sp. nov., extremely halophilic archaea isolated from a salt lake.</title>
        <authorList>
            <person name="Henglin C."/>
        </authorList>
    </citation>
    <scope>NUCLEOTIDE SEQUENCE [LARGE SCALE GENOMIC DNA]</scope>
    <source>
        <strain evidence="2 3">KZCA68</strain>
    </source>
</reference>
<evidence type="ECO:0000256" key="1">
    <source>
        <dbReference type="ARBA" id="ARBA00022649"/>
    </source>
</evidence>
<dbReference type="AlphaFoldDB" id="A0A8A2VCB7"/>
<dbReference type="Pfam" id="PF02697">
    <property type="entry name" value="VAPB_antitox"/>
    <property type="match status" value="1"/>
</dbReference>
<dbReference type="Proteomes" id="UP000663203">
    <property type="component" value="Chromosome"/>
</dbReference>
<dbReference type="RefSeq" id="WP_207289295.1">
    <property type="nucleotide sequence ID" value="NZ_CP071462.1"/>
</dbReference>
<dbReference type="GeneID" id="63185964"/>
<sequence length="82" mass="9706">MSSKTVSLKDETYRRLRREKREDESFSDAIDRLLAEEDENPLRELIGLVDEDELETVRKRSNEFREDVNKRFGTSGRSDENP</sequence>
<organism evidence="2 3">
    <name type="scientific">Haloterrigena alkaliphila</name>
    <dbReference type="NCBI Taxonomy" id="2816475"/>
    <lineage>
        <taxon>Archaea</taxon>
        <taxon>Methanobacteriati</taxon>
        <taxon>Methanobacteriota</taxon>
        <taxon>Stenosarchaea group</taxon>
        <taxon>Halobacteria</taxon>
        <taxon>Halobacteriales</taxon>
        <taxon>Natrialbaceae</taxon>
        <taxon>Haloterrigena</taxon>
    </lineage>
</organism>
<dbReference type="InterPro" id="IPR003847">
    <property type="entry name" value="Put_antitoxin"/>
</dbReference>
<name>A0A8A2VCB7_9EURY</name>
<evidence type="ECO:0000313" key="3">
    <source>
        <dbReference type="Proteomes" id="UP000663203"/>
    </source>
</evidence>
<proteinExistence type="predicted"/>
<accession>A0A8A2VCB7</accession>